<dbReference type="InterPro" id="IPR000631">
    <property type="entry name" value="CARKD"/>
</dbReference>
<dbReference type="GeneID" id="5722211"/>
<keyword evidence="10" id="KW-1185">Reference proteome</keyword>
<dbReference type="RefSeq" id="XP_042923296.1">
    <property type="nucleotide sequence ID" value="XM_043062590.1"/>
</dbReference>
<dbReference type="PANTHER" id="PTHR12592">
    <property type="entry name" value="ATP-DEPENDENT (S)-NAD(P)H-HYDRATE DEHYDRATASE FAMILY MEMBER"/>
    <property type="match status" value="1"/>
</dbReference>
<evidence type="ECO:0000313" key="9">
    <source>
        <dbReference type="EMBL" id="PNW81530.1"/>
    </source>
</evidence>
<dbReference type="GO" id="GO:0005524">
    <property type="term" value="F:ATP binding"/>
    <property type="evidence" value="ECO:0007669"/>
    <property type="project" value="UniProtKB-KW"/>
</dbReference>
<organism evidence="9 10">
    <name type="scientific">Chlamydomonas reinhardtii</name>
    <name type="common">Chlamydomonas smithii</name>
    <dbReference type="NCBI Taxonomy" id="3055"/>
    <lineage>
        <taxon>Eukaryota</taxon>
        <taxon>Viridiplantae</taxon>
        <taxon>Chlorophyta</taxon>
        <taxon>core chlorophytes</taxon>
        <taxon>Chlorophyceae</taxon>
        <taxon>CS clade</taxon>
        <taxon>Chlamydomonadales</taxon>
        <taxon>Chlamydomonadaceae</taxon>
        <taxon>Chlamydomonas</taxon>
    </lineage>
</organism>
<dbReference type="EMBL" id="CM008967">
    <property type="protein sequence ID" value="PNW81530.1"/>
    <property type="molecule type" value="Genomic_DNA"/>
</dbReference>
<evidence type="ECO:0000256" key="3">
    <source>
        <dbReference type="ARBA" id="ARBA00022857"/>
    </source>
</evidence>
<feature type="binding site" evidence="6">
    <location>
        <position position="299"/>
    </location>
    <ligand>
        <name>(6S)-NADPHX</name>
        <dbReference type="ChEBI" id="CHEBI:64076"/>
    </ligand>
</feature>
<dbReference type="OMA" id="WRAAYHN"/>
<name>A0A2K3DLX4_CHLRE</name>
<dbReference type="Proteomes" id="UP000006906">
    <property type="component" value="Chromosome 6"/>
</dbReference>
<keyword evidence="5 6" id="KW-0456">Lyase</keyword>
<evidence type="ECO:0000256" key="7">
    <source>
        <dbReference type="SAM" id="MobiDB-lite"/>
    </source>
</evidence>
<dbReference type="PANTHER" id="PTHR12592:SF0">
    <property type="entry name" value="ATP-DEPENDENT (S)-NAD(P)H-HYDRATE DEHYDRATASE"/>
    <property type="match status" value="1"/>
</dbReference>
<dbReference type="AlphaFoldDB" id="A0A2K3DLX4"/>
<feature type="binding site" evidence="6">
    <location>
        <position position="176"/>
    </location>
    <ligand>
        <name>(6S)-NADPHX</name>
        <dbReference type="ChEBI" id="CHEBI:64076"/>
    </ligand>
</feature>
<sequence>MAARTGQEARTGLGSRTVTRNLSASGERNDGNAMMSDEIRSEVRRIVPALTDDRYKGQSGKIAVLGGCAEYTGAPYFAAFAALAVGADLSHVFCSTSAAPVIKQYSPDLLVHPYFMQTADLLQQMRASPPACGSTGDAQQDAAAAQAAAAAAHVAEATAEVEGWFNRLDCLVVGPGLGRDPLLLDIARSVILRARACKIPLVLDGDGLFLVAREPDLVAGYTNCVLTPNLNEFRRLASTLGVSLHGPNNDRSSKLVEVTAHLRGPTLVSKGPVDAICDGKVTMICNASGGAKRCGSQGDILAGTIATFIAWTLAFLDSARQSAEVEVVILPEINPMVLASYGACLVTRTAAAYAFASRKRAMVASDMLAQLGSAMEMLFDSAGGAGGGAGAGVATGGGGQGQGIMQAHTAAGGGGGGS</sequence>
<evidence type="ECO:0000256" key="2">
    <source>
        <dbReference type="ARBA" id="ARBA00022840"/>
    </source>
</evidence>
<dbReference type="GO" id="GO:0110051">
    <property type="term" value="P:metabolite repair"/>
    <property type="evidence" value="ECO:0000318"/>
    <property type="project" value="GO_Central"/>
</dbReference>
<evidence type="ECO:0000256" key="1">
    <source>
        <dbReference type="ARBA" id="ARBA00022741"/>
    </source>
</evidence>
<comment type="caution">
    <text evidence="6">Lacks conserved residue(s) required for the propagation of feature annotation.</text>
</comment>
<dbReference type="EC" id="4.2.1.93" evidence="6"/>
<keyword evidence="1 6" id="KW-0547">Nucleotide-binding</keyword>
<feature type="region of interest" description="Disordered" evidence="7">
    <location>
        <begin position="1"/>
        <end position="37"/>
    </location>
</feature>
<evidence type="ECO:0000256" key="4">
    <source>
        <dbReference type="ARBA" id="ARBA00023027"/>
    </source>
</evidence>
<evidence type="ECO:0000256" key="6">
    <source>
        <dbReference type="HAMAP-Rule" id="MF_03157"/>
    </source>
</evidence>
<reference evidence="9 10" key="1">
    <citation type="journal article" date="2007" name="Science">
        <title>The Chlamydomonas genome reveals the evolution of key animal and plant functions.</title>
        <authorList>
            <person name="Merchant S.S."/>
            <person name="Prochnik S.E."/>
            <person name="Vallon O."/>
            <person name="Harris E.H."/>
            <person name="Karpowicz S.J."/>
            <person name="Witman G.B."/>
            <person name="Terry A."/>
            <person name="Salamov A."/>
            <person name="Fritz-Laylin L.K."/>
            <person name="Marechal-Drouard L."/>
            <person name="Marshall W.F."/>
            <person name="Qu L.H."/>
            <person name="Nelson D.R."/>
            <person name="Sanderfoot A.A."/>
            <person name="Spalding M.H."/>
            <person name="Kapitonov V.V."/>
            <person name="Ren Q."/>
            <person name="Ferris P."/>
            <person name="Lindquist E."/>
            <person name="Shapiro H."/>
            <person name="Lucas S.M."/>
            <person name="Grimwood J."/>
            <person name="Schmutz J."/>
            <person name="Cardol P."/>
            <person name="Cerutti H."/>
            <person name="Chanfreau G."/>
            <person name="Chen C.L."/>
            <person name="Cognat V."/>
            <person name="Croft M.T."/>
            <person name="Dent R."/>
            <person name="Dutcher S."/>
            <person name="Fernandez E."/>
            <person name="Fukuzawa H."/>
            <person name="Gonzalez-Ballester D."/>
            <person name="Gonzalez-Halphen D."/>
            <person name="Hallmann A."/>
            <person name="Hanikenne M."/>
            <person name="Hippler M."/>
            <person name="Inwood W."/>
            <person name="Jabbari K."/>
            <person name="Kalanon M."/>
            <person name="Kuras R."/>
            <person name="Lefebvre P.A."/>
            <person name="Lemaire S.D."/>
            <person name="Lobanov A.V."/>
            <person name="Lohr M."/>
            <person name="Manuell A."/>
            <person name="Meier I."/>
            <person name="Mets L."/>
            <person name="Mittag M."/>
            <person name="Mittelmeier T."/>
            <person name="Moroney J.V."/>
            <person name="Moseley J."/>
            <person name="Napoli C."/>
            <person name="Nedelcu A.M."/>
            <person name="Niyogi K."/>
            <person name="Novoselov S.V."/>
            <person name="Paulsen I.T."/>
            <person name="Pazour G."/>
            <person name="Purton S."/>
            <person name="Ral J.P."/>
            <person name="Riano-Pachon D.M."/>
            <person name="Riekhof W."/>
            <person name="Rymarquis L."/>
            <person name="Schroda M."/>
            <person name="Stern D."/>
            <person name="Umen J."/>
            <person name="Willows R."/>
            <person name="Wilson N."/>
            <person name="Zimmer S.L."/>
            <person name="Allmer J."/>
            <person name="Balk J."/>
            <person name="Bisova K."/>
            <person name="Chen C.J."/>
            <person name="Elias M."/>
            <person name="Gendler K."/>
            <person name="Hauser C."/>
            <person name="Lamb M.R."/>
            <person name="Ledford H."/>
            <person name="Long J.C."/>
            <person name="Minagawa J."/>
            <person name="Page M.D."/>
            <person name="Pan J."/>
            <person name="Pootakham W."/>
            <person name="Roje S."/>
            <person name="Rose A."/>
            <person name="Stahlberg E."/>
            <person name="Terauchi A.M."/>
            <person name="Yang P."/>
            <person name="Ball S."/>
            <person name="Bowler C."/>
            <person name="Dieckmann C.L."/>
            <person name="Gladyshev V.N."/>
            <person name="Green P."/>
            <person name="Jorgensen R."/>
            <person name="Mayfield S."/>
            <person name="Mueller-Roeber B."/>
            <person name="Rajamani S."/>
            <person name="Sayre R.T."/>
            <person name="Brokstein P."/>
            <person name="Dubchak I."/>
            <person name="Goodstein D."/>
            <person name="Hornick L."/>
            <person name="Huang Y.W."/>
            <person name="Jhaveri J."/>
            <person name="Luo Y."/>
            <person name="Martinez D."/>
            <person name="Ngau W.C."/>
            <person name="Otillar B."/>
            <person name="Poliakov A."/>
            <person name="Porter A."/>
            <person name="Szajkowski L."/>
            <person name="Werner G."/>
            <person name="Zhou K."/>
            <person name="Grigoriev I.V."/>
            <person name="Rokhsar D.S."/>
            <person name="Grossman A.R."/>
        </authorList>
    </citation>
    <scope>NUCLEOTIDE SEQUENCE [LARGE SCALE GENOMIC DNA]</scope>
    <source>
        <strain evidence="10">CC-503</strain>
    </source>
</reference>
<feature type="binding site" evidence="6">
    <location>
        <begin position="229"/>
        <end position="235"/>
    </location>
    <ligand>
        <name>(6S)-NADPHX</name>
        <dbReference type="ChEBI" id="CHEBI:64076"/>
    </ligand>
</feature>
<evidence type="ECO:0000259" key="8">
    <source>
        <dbReference type="PROSITE" id="PS51383"/>
    </source>
</evidence>
<dbReference type="FunCoup" id="A0A2K3DLX4">
    <property type="interactions" value="1031"/>
</dbReference>
<dbReference type="Gene3D" id="3.40.1190.20">
    <property type="match status" value="1"/>
</dbReference>
<dbReference type="ExpressionAtlas" id="A0A2K3DLX4">
    <property type="expression patterns" value="baseline"/>
</dbReference>
<dbReference type="OrthoDB" id="8110916at2759"/>
<feature type="domain" description="YjeF C-terminal" evidence="8">
    <location>
        <begin position="39"/>
        <end position="378"/>
    </location>
</feature>
<comment type="catalytic activity">
    <reaction evidence="6">
        <text>(6S)-NADPHX + ATP = ADP + phosphate + NADPH + H(+)</text>
        <dbReference type="Rhea" id="RHEA:32231"/>
        <dbReference type="ChEBI" id="CHEBI:15378"/>
        <dbReference type="ChEBI" id="CHEBI:30616"/>
        <dbReference type="ChEBI" id="CHEBI:43474"/>
        <dbReference type="ChEBI" id="CHEBI:57783"/>
        <dbReference type="ChEBI" id="CHEBI:64076"/>
        <dbReference type="ChEBI" id="CHEBI:456216"/>
        <dbReference type="EC" id="4.2.1.93"/>
    </reaction>
</comment>
<dbReference type="GO" id="GO:0046496">
    <property type="term" value="P:nicotinamide nucleotide metabolic process"/>
    <property type="evidence" value="ECO:0007669"/>
    <property type="project" value="UniProtKB-UniRule"/>
</dbReference>
<dbReference type="KEGG" id="cre:CHLRE_06g250500v5"/>
<keyword evidence="3" id="KW-0521">NADP</keyword>
<dbReference type="NCBIfam" id="TIGR00196">
    <property type="entry name" value="yjeF_cterm"/>
    <property type="match status" value="1"/>
</dbReference>
<feature type="compositionally biased region" description="Polar residues" evidence="7">
    <location>
        <begin position="14"/>
        <end position="26"/>
    </location>
</feature>
<protein>
    <recommendedName>
        <fullName evidence="6">ATP-dependent (S)-NAD(P)H-hydrate dehydratase</fullName>
        <ecNumber evidence="6">4.2.1.93</ecNumber>
    </recommendedName>
    <alternativeName>
        <fullName evidence="6">ATP-dependent NAD(P)HX dehydratase</fullName>
    </alternativeName>
</protein>
<dbReference type="CDD" id="cd01171">
    <property type="entry name" value="YXKO-related"/>
    <property type="match status" value="1"/>
</dbReference>
<evidence type="ECO:0000256" key="5">
    <source>
        <dbReference type="ARBA" id="ARBA00023239"/>
    </source>
</evidence>
<dbReference type="InterPro" id="IPR029056">
    <property type="entry name" value="Ribokinase-like"/>
</dbReference>
<dbReference type="Pfam" id="PF01256">
    <property type="entry name" value="Carb_kinase"/>
    <property type="match status" value="2"/>
</dbReference>
<dbReference type="STRING" id="3055.A0A2K3DLX4"/>
<dbReference type="Gramene" id="PNW81530">
    <property type="protein sequence ID" value="PNW81530"/>
    <property type="gene ID" value="CHLRE_06g250500v5"/>
</dbReference>
<accession>A0A2K3DLX4</accession>
<dbReference type="InParanoid" id="A0A2K3DLX4"/>
<dbReference type="HAMAP" id="MF_01965">
    <property type="entry name" value="NADHX_dehydratase"/>
    <property type="match status" value="1"/>
</dbReference>
<gene>
    <name evidence="9" type="ORF">CHLRE_06g250500v5</name>
</gene>
<dbReference type="PaxDb" id="3055-EDP08635"/>
<dbReference type="GO" id="GO:0047453">
    <property type="term" value="F:ATP-dependent NAD(P)H-hydrate dehydratase activity"/>
    <property type="evidence" value="ECO:0000318"/>
    <property type="project" value="GO_Central"/>
</dbReference>
<feature type="binding site" evidence="6">
    <location>
        <begin position="270"/>
        <end position="274"/>
    </location>
    <ligand>
        <name>ATP</name>
        <dbReference type="ChEBI" id="CHEBI:30616"/>
    </ligand>
</feature>
<comment type="similarity">
    <text evidence="6">Belongs to the NnrD/CARKD family.</text>
</comment>
<comment type="function">
    <text evidence="6">Catalyzes the dehydration of the S-form of NAD(P)HX at the expense of ATP, which is converted to ADP. Together with NAD(P)HX epimerase, which catalyzes the epimerization of the S- and R-forms, the enzyme allows the repair of both epimers of NAD(P)HX, a damaged form of NAD(P)H that is a result of enzymatic or heat-dependent hydration.</text>
</comment>
<dbReference type="SUPFAM" id="SSF53613">
    <property type="entry name" value="Ribokinase-like"/>
    <property type="match status" value="1"/>
</dbReference>
<evidence type="ECO:0000313" key="10">
    <source>
        <dbReference type="Proteomes" id="UP000006906"/>
    </source>
</evidence>
<comment type="catalytic activity">
    <reaction evidence="6">
        <text>(6S)-NADHX + ATP = ADP + phosphate + NADH + H(+)</text>
        <dbReference type="Rhea" id="RHEA:19017"/>
        <dbReference type="ChEBI" id="CHEBI:15378"/>
        <dbReference type="ChEBI" id="CHEBI:30616"/>
        <dbReference type="ChEBI" id="CHEBI:43474"/>
        <dbReference type="ChEBI" id="CHEBI:57945"/>
        <dbReference type="ChEBI" id="CHEBI:64074"/>
        <dbReference type="ChEBI" id="CHEBI:456216"/>
        <dbReference type="EC" id="4.2.1.93"/>
    </reaction>
</comment>
<keyword evidence="2 6" id="KW-0067">ATP-binding</keyword>
<proteinExistence type="inferred from homology"/>
<dbReference type="PROSITE" id="PS51383">
    <property type="entry name" value="YJEF_C_3"/>
    <property type="match status" value="1"/>
</dbReference>
<comment type="cofactor">
    <cofactor evidence="6">
        <name>Mg(2+)</name>
        <dbReference type="ChEBI" id="CHEBI:18420"/>
    </cofactor>
</comment>
<keyword evidence="6" id="KW-0597">Phosphoprotein</keyword>
<keyword evidence="4 6" id="KW-0520">NAD</keyword>